<accession>A0A383V838</accession>
<evidence type="ECO:0000313" key="2">
    <source>
        <dbReference type="EMBL" id="SZX60932.1"/>
    </source>
</evidence>
<evidence type="ECO:0000313" key="3">
    <source>
        <dbReference type="Proteomes" id="UP000256970"/>
    </source>
</evidence>
<dbReference type="Gene3D" id="3.80.10.10">
    <property type="entry name" value="Ribonuclease Inhibitor"/>
    <property type="match status" value="2"/>
</dbReference>
<dbReference type="InterPro" id="IPR032675">
    <property type="entry name" value="LRR_dom_sf"/>
</dbReference>
<dbReference type="EMBL" id="FNXT01000114">
    <property type="protein sequence ID" value="SZX60932.1"/>
    <property type="molecule type" value="Genomic_DNA"/>
</dbReference>
<name>A0A383V838_TETOB</name>
<dbReference type="SUPFAM" id="SSF52047">
    <property type="entry name" value="RNI-like"/>
    <property type="match status" value="1"/>
</dbReference>
<organism evidence="2 3">
    <name type="scientific">Tetradesmus obliquus</name>
    <name type="common">Green alga</name>
    <name type="synonym">Acutodesmus obliquus</name>
    <dbReference type="NCBI Taxonomy" id="3088"/>
    <lineage>
        <taxon>Eukaryota</taxon>
        <taxon>Viridiplantae</taxon>
        <taxon>Chlorophyta</taxon>
        <taxon>core chlorophytes</taxon>
        <taxon>Chlorophyceae</taxon>
        <taxon>CS clade</taxon>
        <taxon>Sphaeropleales</taxon>
        <taxon>Scenedesmaceae</taxon>
        <taxon>Tetradesmus</taxon>
    </lineage>
</organism>
<dbReference type="AlphaFoldDB" id="A0A383V838"/>
<proteinExistence type="predicted"/>
<keyword evidence="3" id="KW-1185">Reference proteome</keyword>
<protein>
    <submittedName>
        <fullName evidence="2">Uncharacterized protein</fullName>
    </submittedName>
</protein>
<gene>
    <name evidence="2" type="ORF">BQ4739_LOCUS1472</name>
</gene>
<sequence>MEIALQHPSVNGEQNVVCRLLCTSRGLQDEVEDFCVHQLSLDCKAVTLETAMAFAAWVSSHSNLVGSLSWAMPPEPRSTLLESQKAIATALQQAAASPAGLQLQRYSSSCPTSGAILAVLPCRHLTSLGLCFQQEYEPAAGVMSVLSRLTNLRTLKIQGRDVGSLLPALQPLHHLSRLELNMLREVTHLQQLPSSGQLQQLLLTAVTPKWQSRQQLALGHLTTLSDLQLLQPLQRYLALPDVPLALQAGDVLPQSLTRLVLGDCLDAAPLLPLQQLQVLSMDSSSMPAGQLLQLARTLPKLNQLQLGYTEPGSVDAAAAAWCCLPVASLASDAVSWGSYSIQQLAKLGCCLTALQLLDCRPLGCTGLQVAAVLRQLLQLRQLSLGWVQLLADETADCREAAAAEIGCCSSSSSSCSSCCDITSNSSSIYSCSDTCSSVDTNAGSYSSSIAGISGFEPDSSGMAAVLAAVASLPLLHSLWIEHLLPPLSSEPVGQQQQQQHLHLTLAAVQQLAAATGLTHLTLVACGLTDEGVASGVCKLKDVQELVLDANIGLSDAAVAEIGQRLRQLKYLSWTDTMITDAGVEGLAGLKQLQGLSVAGTAVSEQALSQLAVQQATQCWH</sequence>
<dbReference type="Proteomes" id="UP000256970">
    <property type="component" value="Unassembled WGS sequence"/>
</dbReference>
<comment type="subcellular location">
    <subcellularLocation>
        <location evidence="1">Cytoplasm</location>
        <location evidence="1">Cytoskeleton</location>
        <location evidence="1">Cilium axoneme</location>
    </subcellularLocation>
</comment>
<dbReference type="GO" id="GO:0005930">
    <property type="term" value="C:axoneme"/>
    <property type="evidence" value="ECO:0007669"/>
    <property type="project" value="UniProtKB-SubCell"/>
</dbReference>
<evidence type="ECO:0000256" key="1">
    <source>
        <dbReference type="ARBA" id="ARBA00004430"/>
    </source>
</evidence>
<reference evidence="2 3" key="1">
    <citation type="submission" date="2016-10" db="EMBL/GenBank/DDBJ databases">
        <authorList>
            <person name="Cai Z."/>
        </authorList>
    </citation>
    <scope>NUCLEOTIDE SEQUENCE [LARGE SCALE GENOMIC DNA]</scope>
</reference>